<feature type="region of interest" description="Disordered" evidence="1">
    <location>
        <begin position="1"/>
        <end position="27"/>
    </location>
</feature>
<sequence length="27" mass="2642">DSGSSTTEDSNPSSPGESTTTPTPSNT</sequence>
<feature type="non-terminal residue" evidence="2">
    <location>
        <position position="27"/>
    </location>
</feature>
<dbReference type="Proteomes" id="UP000708208">
    <property type="component" value="Unassembled WGS sequence"/>
</dbReference>
<dbReference type="AlphaFoldDB" id="A0A8J2P036"/>
<keyword evidence="3" id="KW-1185">Reference proteome</keyword>
<organism evidence="2 3">
    <name type="scientific">Allacma fusca</name>
    <dbReference type="NCBI Taxonomy" id="39272"/>
    <lineage>
        <taxon>Eukaryota</taxon>
        <taxon>Metazoa</taxon>
        <taxon>Ecdysozoa</taxon>
        <taxon>Arthropoda</taxon>
        <taxon>Hexapoda</taxon>
        <taxon>Collembola</taxon>
        <taxon>Symphypleona</taxon>
        <taxon>Sminthuridae</taxon>
        <taxon>Allacma</taxon>
    </lineage>
</organism>
<proteinExistence type="predicted"/>
<accession>A0A8J2P036</accession>
<feature type="non-terminal residue" evidence="2">
    <location>
        <position position="1"/>
    </location>
</feature>
<feature type="compositionally biased region" description="Low complexity" evidence="1">
    <location>
        <begin position="10"/>
        <end position="27"/>
    </location>
</feature>
<name>A0A8J2P036_9HEXA</name>
<dbReference type="EMBL" id="CAJVCH010143017">
    <property type="protein sequence ID" value="CAG7727010.1"/>
    <property type="molecule type" value="Genomic_DNA"/>
</dbReference>
<gene>
    <name evidence="2" type="ORF">AFUS01_LOCUS15882</name>
</gene>
<evidence type="ECO:0000313" key="3">
    <source>
        <dbReference type="Proteomes" id="UP000708208"/>
    </source>
</evidence>
<evidence type="ECO:0000313" key="2">
    <source>
        <dbReference type="EMBL" id="CAG7727010.1"/>
    </source>
</evidence>
<comment type="caution">
    <text evidence="2">The sequence shown here is derived from an EMBL/GenBank/DDBJ whole genome shotgun (WGS) entry which is preliminary data.</text>
</comment>
<reference evidence="2" key="1">
    <citation type="submission" date="2021-06" db="EMBL/GenBank/DDBJ databases">
        <authorList>
            <person name="Hodson N. C."/>
            <person name="Mongue J. A."/>
            <person name="Jaron S. K."/>
        </authorList>
    </citation>
    <scope>NUCLEOTIDE SEQUENCE</scope>
</reference>
<protein>
    <submittedName>
        <fullName evidence="2">Uncharacterized protein</fullName>
    </submittedName>
</protein>
<evidence type="ECO:0000256" key="1">
    <source>
        <dbReference type="SAM" id="MobiDB-lite"/>
    </source>
</evidence>